<dbReference type="Pfam" id="PF02801">
    <property type="entry name" value="Ketoacyl-synt_C"/>
    <property type="match status" value="1"/>
</dbReference>
<dbReference type="PROSITE" id="PS52004">
    <property type="entry name" value="KS3_2"/>
    <property type="match status" value="1"/>
</dbReference>
<dbReference type="InterPro" id="IPR000794">
    <property type="entry name" value="Beta-ketoacyl_synthase"/>
</dbReference>
<dbReference type="RefSeq" id="WP_199461958.1">
    <property type="nucleotide sequence ID" value="NZ_JAEMUH010000005.1"/>
</dbReference>
<name>A0ABS0Z9K0_9GAMM</name>
<dbReference type="Gene3D" id="3.40.47.10">
    <property type="match status" value="1"/>
</dbReference>
<dbReference type="SUPFAM" id="SSF53901">
    <property type="entry name" value="Thiolase-like"/>
    <property type="match status" value="2"/>
</dbReference>
<accession>A0ABS0Z9K0</accession>
<comment type="similarity">
    <text evidence="2 4">Belongs to the thiolase-like superfamily. Beta-ketoacyl-ACP synthases family.</text>
</comment>
<evidence type="ECO:0000313" key="6">
    <source>
        <dbReference type="EMBL" id="MBJ7550325.1"/>
    </source>
</evidence>
<gene>
    <name evidence="6" type="ORF">JHD44_06500</name>
</gene>
<evidence type="ECO:0000256" key="1">
    <source>
        <dbReference type="ARBA" id="ARBA00005194"/>
    </source>
</evidence>
<evidence type="ECO:0000313" key="7">
    <source>
        <dbReference type="Proteomes" id="UP000598488"/>
    </source>
</evidence>
<evidence type="ECO:0000256" key="2">
    <source>
        <dbReference type="ARBA" id="ARBA00008467"/>
    </source>
</evidence>
<dbReference type="PROSITE" id="PS00606">
    <property type="entry name" value="KS3_1"/>
    <property type="match status" value="1"/>
</dbReference>
<protein>
    <submittedName>
        <fullName evidence="6">Beta-ketoacyl-[acyl-carrier-protein] synthase family protein</fullName>
    </submittedName>
</protein>
<dbReference type="NCBIfam" id="NF006618">
    <property type="entry name" value="PRK09185.1"/>
    <property type="match status" value="1"/>
</dbReference>
<sequence length="388" mass="40725">MEQCYLNAMGMLSALGDGPEATFNNLRIGQTELTLSNAYHNGEPLPLGLIQQSLPDLPLLDSKWRSRNNQVTWHIAQQIQSEIEAAILQYGPDRIGVVIGTSTSGIAESEVHMRTLAETGSLPEDYHYRLQEMGAPADFLAQAFGLSGPSYGISTACSSGAKALASARRLIRSGVCDAVIAGGVDTICRLTVQGFSSLEAVSARACNPFSANRDGINIGEGGALFLVTAEASDIALSGVGESSDAHHISAPDPSGQGAIRSMSYALADAGIAAEAVNYINLHGTATPLNDQMESVAVNTLFPSSTLCSSTKPFTGHTLGAAGALEAAICALSLRHNFQPIHIWDGIPDPELPTLNFVNAASECIMQYALSNSFAFGGNNISLVLERIS</sequence>
<dbReference type="Proteomes" id="UP000598488">
    <property type="component" value="Unassembled WGS sequence"/>
</dbReference>
<dbReference type="InterPro" id="IPR020841">
    <property type="entry name" value="PKS_Beta-ketoAc_synthase_dom"/>
</dbReference>
<reference evidence="6 7" key="1">
    <citation type="submission" date="2020-12" db="EMBL/GenBank/DDBJ databases">
        <title>Comparative genome analysis of fungal antagonists Marinomonas ostreistagni 398 and M. spartinae 468.</title>
        <authorList>
            <person name="Fields J.L."/>
            <person name="Mavrodi O.V."/>
            <person name="Biber P.D."/>
            <person name="Indest K.J."/>
            <person name="Mavrodi D.V."/>
        </authorList>
    </citation>
    <scope>NUCLEOTIDE SEQUENCE [LARGE SCALE GENOMIC DNA]</scope>
    <source>
        <strain evidence="6 7">USM7</strain>
    </source>
</reference>
<dbReference type="InterPro" id="IPR014031">
    <property type="entry name" value="Ketoacyl_synth_C"/>
</dbReference>
<dbReference type="Pfam" id="PF00109">
    <property type="entry name" value="ketoacyl-synt"/>
    <property type="match status" value="1"/>
</dbReference>
<dbReference type="InterPro" id="IPR016039">
    <property type="entry name" value="Thiolase-like"/>
</dbReference>
<dbReference type="PANTHER" id="PTHR11712:SF320">
    <property type="entry name" value="BETA-KETOACYL SYNTHASE"/>
    <property type="match status" value="1"/>
</dbReference>
<dbReference type="InterPro" id="IPR018201">
    <property type="entry name" value="Ketoacyl_synth_AS"/>
</dbReference>
<dbReference type="SMART" id="SM00825">
    <property type="entry name" value="PKS_KS"/>
    <property type="match status" value="1"/>
</dbReference>
<feature type="domain" description="Ketosynthase family 3 (KS3)" evidence="5">
    <location>
        <begin position="1"/>
        <end position="386"/>
    </location>
</feature>
<dbReference type="EMBL" id="JAEMUH010000005">
    <property type="protein sequence ID" value="MBJ7550325.1"/>
    <property type="molecule type" value="Genomic_DNA"/>
</dbReference>
<proteinExistence type="inferred from homology"/>
<comment type="pathway">
    <text evidence="1">Lipid metabolism; fatty acid biosynthesis.</text>
</comment>
<evidence type="ECO:0000256" key="4">
    <source>
        <dbReference type="RuleBase" id="RU003694"/>
    </source>
</evidence>
<keyword evidence="3 4" id="KW-0808">Transferase</keyword>
<evidence type="ECO:0000256" key="3">
    <source>
        <dbReference type="ARBA" id="ARBA00022679"/>
    </source>
</evidence>
<keyword evidence="7" id="KW-1185">Reference proteome</keyword>
<dbReference type="CDD" id="cd00834">
    <property type="entry name" value="KAS_I_II"/>
    <property type="match status" value="1"/>
</dbReference>
<organism evidence="6 7">
    <name type="scientific">Marinomonas ostreistagni</name>
    <dbReference type="NCBI Taxonomy" id="359209"/>
    <lineage>
        <taxon>Bacteria</taxon>
        <taxon>Pseudomonadati</taxon>
        <taxon>Pseudomonadota</taxon>
        <taxon>Gammaproteobacteria</taxon>
        <taxon>Oceanospirillales</taxon>
        <taxon>Oceanospirillaceae</taxon>
        <taxon>Marinomonas</taxon>
    </lineage>
</organism>
<dbReference type="PANTHER" id="PTHR11712">
    <property type="entry name" value="POLYKETIDE SYNTHASE-RELATED"/>
    <property type="match status" value="1"/>
</dbReference>
<dbReference type="InterPro" id="IPR014030">
    <property type="entry name" value="Ketoacyl_synth_N"/>
</dbReference>
<evidence type="ECO:0000259" key="5">
    <source>
        <dbReference type="PROSITE" id="PS52004"/>
    </source>
</evidence>
<comment type="caution">
    <text evidence="6">The sequence shown here is derived from an EMBL/GenBank/DDBJ whole genome shotgun (WGS) entry which is preliminary data.</text>
</comment>